<reference evidence="8 9" key="1">
    <citation type="submission" date="2017-11" db="EMBL/GenBank/DDBJ databases">
        <title>De-novo sequencing of pomegranate (Punica granatum L.) genome.</title>
        <authorList>
            <person name="Akparov Z."/>
            <person name="Amiraslanov A."/>
            <person name="Hajiyeva S."/>
            <person name="Abbasov M."/>
            <person name="Kaur K."/>
            <person name="Hamwieh A."/>
            <person name="Solovyev V."/>
            <person name="Salamov A."/>
            <person name="Braich B."/>
            <person name="Kosarev P."/>
            <person name="Mahmoud A."/>
            <person name="Hajiyev E."/>
            <person name="Babayeva S."/>
            <person name="Izzatullayeva V."/>
            <person name="Mammadov A."/>
            <person name="Mammadov A."/>
            <person name="Sharifova S."/>
            <person name="Ojaghi J."/>
            <person name="Eynullazada K."/>
            <person name="Bayramov B."/>
            <person name="Abdulazimova A."/>
            <person name="Shahmuradov I."/>
        </authorList>
    </citation>
    <scope>NUCLEOTIDE SEQUENCE [LARGE SCALE GENOMIC DNA]</scope>
    <source>
        <strain evidence="9">cv. AG2017</strain>
        <tissue evidence="8">Leaf</tissue>
    </source>
</reference>
<dbReference type="AlphaFoldDB" id="A0A2I0K527"/>
<dbReference type="PANTHER" id="PTHR24298:SF800">
    <property type="entry name" value="CYTOCHROME P450 89A2-RELATED"/>
    <property type="match status" value="1"/>
</dbReference>
<keyword evidence="9" id="KW-1185">Reference proteome</keyword>
<keyword evidence="5" id="KW-0479">Metal-binding</keyword>
<keyword evidence="3" id="KW-0349">Heme</keyword>
<dbReference type="STRING" id="22663.A0A2I0K527"/>
<evidence type="ECO:0000313" key="9">
    <source>
        <dbReference type="Proteomes" id="UP000233551"/>
    </source>
</evidence>
<dbReference type="Proteomes" id="UP000233551">
    <property type="component" value="Unassembled WGS sequence"/>
</dbReference>
<dbReference type="InterPro" id="IPR001128">
    <property type="entry name" value="Cyt_P450"/>
</dbReference>
<protein>
    <recommendedName>
        <fullName evidence="10">Cytochrome P450 89A2-like</fullName>
    </recommendedName>
</protein>
<gene>
    <name evidence="8" type="ORF">CRG98_015963</name>
</gene>
<evidence type="ECO:0008006" key="10">
    <source>
        <dbReference type="Google" id="ProtNLM"/>
    </source>
</evidence>
<evidence type="ECO:0000256" key="1">
    <source>
        <dbReference type="ARBA" id="ARBA00001971"/>
    </source>
</evidence>
<accession>A0A2I0K527</accession>
<dbReference type="SUPFAM" id="SSF48264">
    <property type="entry name" value="Cytochrome P450"/>
    <property type="match status" value="1"/>
</dbReference>
<dbReference type="Gene3D" id="1.10.630.10">
    <property type="entry name" value="Cytochrome P450"/>
    <property type="match status" value="1"/>
</dbReference>
<dbReference type="PRINTS" id="PR00463">
    <property type="entry name" value="EP450I"/>
</dbReference>
<sequence>MPEEGKRKLTEAEILGLCLEFFIGAIDTTSSALQWIIANIVKYPAIQEALYCEIRAVVGHEAAAVEEDDLQKLPYPKAVILEGLRRHPPTNFMLPHAVTEDTELGGFLVPKKGTVNFMVTDMGRNPDVWEDPLAFKPERFLCNGDGTYALALLHLEYLMANLVWALEWKAKDGDEVDLSEKQEVTVVMKNPLNAIVIPRAK</sequence>
<evidence type="ECO:0000256" key="2">
    <source>
        <dbReference type="ARBA" id="ARBA00004167"/>
    </source>
</evidence>
<dbReference type="Pfam" id="PF00067">
    <property type="entry name" value="p450"/>
    <property type="match status" value="1"/>
</dbReference>
<dbReference type="PANTHER" id="PTHR24298">
    <property type="entry name" value="FLAVONOID 3'-MONOOXYGENASE-RELATED"/>
    <property type="match status" value="1"/>
</dbReference>
<dbReference type="GO" id="GO:0005506">
    <property type="term" value="F:iron ion binding"/>
    <property type="evidence" value="ECO:0007669"/>
    <property type="project" value="InterPro"/>
</dbReference>
<keyword evidence="7" id="KW-0472">Membrane</keyword>
<dbReference type="GO" id="GO:0016020">
    <property type="term" value="C:membrane"/>
    <property type="evidence" value="ECO:0007669"/>
    <property type="project" value="UniProtKB-SubCell"/>
</dbReference>
<comment type="caution">
    <text evidence="8">The sequence shown here is derived from an EMBL/GenBank/DDBJ whole genome shotgun (WGS) entry which is preliminary data.</text>
</comment>
<evidence type="ECO:0000313" key="8">
    <source>
        <dbReference type="EMBL" id="PKI63645.1"/>
    </source>
</evidence>
<dbReference type="InterPro" id="IPR036396">
    <property type="entry name" value="Cyt_P450_sf"/>
</dbReference>
<comment type="subcellular location">
    <subcellularLocation>
        <location evidence="2">Membrane</location>
        <topology evidence="2">Single-pass membrane protein</topology>
    </subcellularLocation>
</comment>
<name>A0A2I0K527_PUNGR</name>
<dbReference type="GO" id="GO:0016709">
    <property type="term" value="F:oxidoreductase activity, acting on paired donors, with incorporation or reduction of molecular oxygen, NAD(P)H as one donor, and incorporation of one atom of oxygen"/>
    <property type="evidence" value="ECO:0007669"/>
    <property type="project" value="TreeGrafter"/>
</dbReference>
<evidence type="ECO:0000256" key="5">
    <source>
        <dbReference type="ARBA" id="ARBA00022723"/>
    </source>
</evidence>
<keyword evidence="6" id="KW-1133">Transmembrane helix</keyword>
<evidence type="ECO:0000256" key="4">
    <source>
        <dbReference type="ARBA" id="ARBA00022692"/>
    </source>
</evidence>
<evidence type="ECO:0000256" key="3">
    <source>
        <dbReference type="ARBA" id="ARBA00022617"/>
    </source>
</evidence>
<comment type="cofactor">
    <cofactor evidence="1">
        <name>heme</name>
        <dbReference type="ChEBI" id="CHEBI:30413"/>
    </cofactor>
</comment>
<evidence type="ECO:0000256" key="7">
    <source>
        <dbReference type="ARBA" id="ARBA00023136"/>
    </source>
</evidence>
<dbReference type="EMBL" id="PGOL01000879">
    <property type="protein sequence ID" value="PKI63645.1"/>
    <property type="molecule type" value="Genomic_DNA"/>
</dbReference>
<organism evidence="8 9">
    <name type="scientific">Punica granatum</name>
    <name type="common">Pomegranate</name>
    <dbReference type="NCBI Taxonomy" id="22663"/>
    <lineage>
        <taxon>Eukaryota</taxon>
        <taxon>Viridiplantae</taxon>
        <taxon>Streptophyta</taxon>
        <taxon>Embryophyta</taxon>
        <taxon>Tracheophyta</taxon>
        <taxon>Spermatophyta</taxon>
        <taxon>Magnoliopsida</taxon>
        <taxon>eudicotyledons</taxon>
        <taxon>Gunneridae</taxon>
        <taxon>Pentapetalae</taxon>
        <taxon>rosids</taxon>
        <taxon>malvids</taxon>
        <taxon>Myrtales</taxon>
        <taxon>Lythraceae</taxon>
        <taxon>Punica</taxon>
    </lineage>
</organism>
<dbReference type="InterPro" id="IPR051103">
    <property type="entry name" value="Plant_metabolite_P450s"/>
</dbReference>
<dbReference type="GO" id="GO:0020037">
    <property type="term" value="F:heme binding"/>
    <property type="evidence" value="ECO:0007669"/>
    <property type="project" value="InterPro"/>
</dbReference>
<proteinExistence type="predicted"/>
<dbReference type="InterPro" id="IPR002401">
    <property type="entry name" value="Cyt_P450_E_grp-I"/>
</dbReference>
<keyword evidence="4" id="KW-0812">Transmembrane</keyword>
<evidence type="ECO:0000256" key="6">
    <source>
        <dbReference type="ARBA" id="ARBA00022989"/>
    </source>
</evidence>
<keyword evidence="3" id="KW-0408">Iron</keyword>